<dbReference type="PROSITE" id="PS00629">
    <property type="entry name" value="IMP_1"/>
    <property type="match status" value="1"/>
</dbReference>
<feature type="binding site" evidence="4">
    <location>
        <position position="249"/>
    </location>
    <ligand>
        <name>Mg(2+)</name>
        <dbReference type="ChEBI" id="CHEBI:18420"/>
        <label>1</label>
        <note>catalytic</note>
    </ligand>
</feature>
<dbReference type="EMBL" id="CAJZ01000122">
    <property type="protein sequence ID" value="CCI83638.1"/>
    <property type="molecule type" value="Genomic_DNA"/>
</dbReference>
<dbReference type="Proteomes" id="UP000011016">
    <property type="component" value="Unassembled WGS sequence"/>
</dbReference>
<dbReference type="Pfam" id="PF00459">
    <property type="entry name" value="Inositol_P"/>
    <property type="match status" value="1"/>
</dbReference>
<evidence type="ECO:0000256" key="4">
    <source>
        <dbReference type="PIRSR" id="PIRSR600760-2"/>
    </source>
</evidence>
<dbReference type="InterPro" id="IPR020583">
    <property type="entry name" value="Inositol_monoP_metal-BS"/>
</dbReference>
<comment type="caution">
    <text evidence="6">The sequence shown here is derived from an EMBL/GenBank/DDBJ whole genome shotgun (WGS) entry which is preliminary data.</text>
</comment>
<protein>
    <submittedName>
        <fullName evidence="6">Putative monophosphatase</fullName>
        <ecNumber evidence="6">3.1.3.15</ecNumber>
    </submittedName>
</protein>
<evidence type="ECO:0000256" key="5">
    <source>
        <dbReference type="SAM" id="MobiDB-lite"/>
    </source>
</evidence>
<dbReference type="PRINTS" id="PR00377">
    <property type="entry name" value="IMPHPHTASES"/>
</dbReference>
<evidence type="ECO:0000256" key="1">
    <source>
        <dbReference type="ARBA" id="ARBA00022723"/>
    </source>
</evidence>
<evidence type="ECO:0000313" key="7">
    <source>
        <dbReference type="Proteomes" id="UP000011016"/>
    </source>
</evidence>
<sequence>METMSDTQDSPTLPGGHSPLELADAMAKTQLAAHGDRDDEGLARDLVLNAGRLAWRLREIGLSVDHKTGLTDVVTDADRAAEHFVSRVLSEARPDDGIVGEEGAAAKSSSGRTWVVDPVDGTFNFTRGSDYWCSALALVEGDPDNPERIILGAVHRTAMGYTWLGGPEIPTTRDGKRLNAPADVPLEEAAVATYLDPKFLGDTPQRRGYEAVVARAATQRMLGAGSVDLADTASGGHDLWLQHTVTSWDWLPGRALVEGAGGTTRTVEAAGVSWRLAGRPRAVEDAARVLEWVL</sequence>
<evidence type="ECO:0000256" key="3">
    <source>
        <dbReference type="ARBA" id="ARBA00022842"/>
    </source>
</evidence>
<dbReference type="GO" id="GO:0007165">
    <property type="term" value="P:signal transduction"/>
    <property type="evidence" value="ECO:0007669"/>
    <property type="project" value="TreeGrafter"/>
</dbReference>
<organism evidence="6 7">
    <name type="scientific">Corynebacterium otitidis ATCC 51513</name>
    <dbReference type="NCBI Taxonomy" id="883169"/>
    <lineage>
        <taxon>Bacteria</taxon>
        <taxon>Bacillati</taxon>
        <taxon>Actinomycetota</taxon>
        <taxon>Actinomycetes</taxon>
        <taxon>Mycobacteriales</taxon>
        <taxon>Corynebacteriaceae</taxon>
        <taxon>Corynebacterium</taxon>
    </lineage>
</organism>
<dbReference type="GO" id="GO:0046872">
    <property type="term" value="F:metal ion binding"/>
    <property type="evidence" value="ECO:0007669"/>
    <property type="project" value="UniProtKB-KW"/>
</dbReference>
<dbReference type="CDD" id="cd01637">
    <property type="entry name" value="IMPase_like"/>
    <property type="match status" value="1"/>
</dbReference>
<keyword evidence="2 6" id="KW-0378">Hydrolase</keyword>
<dbReference type="AlphaFoldDB" id="I7IX96"/>
<dbReference type="OrthoDB" id="9772456at2"/>
<feature type="binding site" evidence="4">
    <location>
        <position position="101"/>
    </location>
    <ligand>
        <name>Mg(2+)</name>
        <dbReference type="ChEBI" id="CHEBI:18420"/>
        <label>1</label>
        <note>catalytic</note>
    </ligand>
</feature>
<dbReference type="RefSeq" id="WP_004601918.1">
    <property type="nucleotide sequence ID" value="NZ_HF541867.1"/>
</dbReference>
<evidence type="ECO:0000313" key="6">
    <source>
        <dbReference type="EMBL" id="CCI83638.1"/>
    </source>
</evidence>
<gene>
    <name evidence="6" type="ORF">BN46_0909</name>
</gene>
<feature type="binding site" evidence="4">
    <location>
        <position position="117"/>
    </location>
    <ligand>
        <name>Mg(2+)</name>
        <dbReference type="ChEBI" id="CHEBI:18420"/>
        <label>1</label>
        <note>catalytic</note>
    </ligand>
</feature>
<evidence type="ECO:0000256" key="2">
    <source>
        <dbReference type="ARBA" id="ARBA00022801"/>
    </source>
</evidence>
<dbReference type="Gene3D" id="3.30.540.10">
    <property type="entry name" value="Fructose-1,6-Bisphosphatase, subunit A, domain 1"/>
    <property type="match status" value="1"/>
</dbReference>
<keyword evidence="1 4" id="KW-0479">Metal-binding</keyword>
<feature type="binding site" evidence="4">
    <location>
        <position position="120"/>
    </location>
    <ligand>
        <name>Mg(2+)</name>
        <dbReference type="ChEBI" id="CHEBI:18420"/>
        <label>1</label>
        <note>catalytic</note>
    </ligand>
</feature>
<dbReference type="InterPro" id="IPR000760">
    <property type="entry name" value="Inositol_monophosphatase-like"/>
</dbReference>
<comment type="cofactor">
    <cofactor evidence="4">
        <name>Mg(2+)</name>
        <dbReference type="ChEBI" id="CHEBI:18420"/>
    </cofactor>
</comment>
<dbReference type="GO" id="GO:0008934">
    <property type="term" value="F:inositol monophosphate 1-phosphatase activity"/>
    <property type="evidence" value="ECO:0007669"/>
    <property type="project" value="TreeGrafter"/>
</dbReference>
<reference evidence="6 7" key="1">
    <citation type="journal article" date="2012" name="J. Bacteriol.">
        <title>Draft Genome Sequence of Turicella otitidis ATCC 51513, Isolated from Middle Ear Fluid from a Child with Otitis Media.</title>
        <authorList>
            <person name="Brinkrolf K."/>
            <person name="Schneider J."/>
            <person name="Knecht M."/>
            <person name="Ruckert C."/>
            <person name="Tauch A."/>
        </authorList>
    </citation>
    <scope>NUCLEOTIDE SEQUENCE [LARGE SCALE GENOMIC DNA]</scope>
    <source>
        <strain evidence="6 7">ATCC 51513</strain>
    </source>
</reference>
<dbReference type="EC" id="3.1.3.15" evidence="6"/>
<keyword evidence="3 4" id="KW-0460">Magnesium</keyword>
<dbReference type="PANTHER" id="PTHR20854:SF4">
    <property type="entry name" value="INOSITOL-1-MONOPHOSPHATASE-RELATED"/>
    <property type="match status" value="1"/>
</dbReference>
<feature type="compositionally biased region" description="Polar residues" evidence="5">
    <location>
        <begin position="1"/>
        <end position="11"/>
    </location>
</feature>
<feature type="region of interest" description="Disordered" evidence="5">
    <location>
        <begin position="1"/>
        <end position="20"/>
    </location>
</feature>
<dbReference type="GO" id="GO:0004401">
    <property type="term" value="F:histidinol-phosphatase activity"/>
    <property type="evidence" value="ECO:0007669"/>
    <property type="project" value="UniProtKB-EC"/>
</dbReference>
<dbReference type="SUPFAM" id="SSF56655">
    <property type="entry name" value="Carbohydrate phosphatase"/>
    <property type="match status" value="1"/>
</dbReference>
<proteinExistence type="predicted"/>
<dbReference type="GO" id="GO:0006020">
    <property type="term" value="P:inositol metabolic process"/>
    <property type="evidence" value="ECO:0007669"/>
    <property type="project" value="TreeGrafter"/>
</dbReference>
<name>I7IX96_9CORY</name>
<dbReference type="PANTHER" id="PTHR20854">
    <property type="entry name" value="INOSITOL MONOPHOSPHATASE"/>
    <property type="match status" value="1"/>
</dbReference>
<accession>I7IX96</accession>
<dbReference type="Gene3D" id="3.40.190.80">
    <property type="match status" value="1"/>
</dbReference>